<dbReference type="STRING" id="1797.RMCT_1347"/>
<dbReference type="InterPro" id="IPR001128">
    <property type="entry name" value="Cyt_P450"/>
</dbReference>
<keyword evidence="7" id="KW-0560">Oxidoreductase</keyword>
<dbReference type="PRINTS" id="PR00385">
    <property type="entry name" value="P450"/>
</dbReference>
<keyword evidence="8" id="KW-0408">Iron</keyword>
<dbReference type="FunFam" id="1.10.630.10:FF:000018">
    <property type="entry name" value="Cytochrome P450 monooxygenase"/>
    <property type="match status" value="1"/>
</dbReference>
<comment type="caution">
    <text evidence="18">The sequence shown here is derived from an EMBL/GenBank/DDBJ whole genome shotgun (WGS) entry which is preliminary data.</text>
</comment>
<evidence type="ECO:0000313" key="19">
    <source>
        <dbReference type="Proteomes" id="UP000069654"/>
    </source>
</evidence>
<evidence type="ECO:0000256" key="12">
    <source>
        <dbReference type="ARBA" id="ARBA00023221"/>
    </source>
</evidence>
<dbReference type="OrthoDB" id="5241086at2"/>
<dbReference type="GO" id="GO:0008395">
    <property type="term" value="F:steroid hydroxylase activity"/>
    <property type="evidence" value="ECO:0007669"/>
    <property type="project" value="TreeGrafter"/>
</dbReference>
<keyword evidence="5" id="KW-0479">Metal-binding</keyword>
<evidence type="ECO:0000256" key="10">
    <source>
        <dbReference type="ARBA" id="ARBA00023098"/>
    </source>
</evidence>
<evidence type="ECO:0000256" key="13">
    <source>
        <dbReference type="ARBA" id="ARBA00049645"/>
    </source>
</evidence>
<keyword evidence="10" id="KW-0443">Lipid metabolism</keyword>
<evidence type="ECO:0000256" key="4">
    <source>
        <dbReference type="ARBA" id="ARBA00022617"/>
    </source>
</evidence>
<dbReference type="PRINTS" id="PR00359">
    <property type="entry name" value="BP450"/>
</dbReference>
<dbReference type="Pfam" id="PF00067">
    <property type="entry name" value="p450"/>
    <property type="match status" value="2"/>
</dbReference>
<keyword evidence="11" id="KW-1207">Sterol metabolism</keyword>
<organism evidence="18 19">
    <name type="scientific">Mycolicibacterium thermoresistibile</name>
    <name type="common">Mycobacterium thermoresistibile</name>
    <dbReference type="NCBI Taxonomy" id="1797"/>
    <lineage>
        <taxon>Bacteria</taxon>
        <taxon>Bacillati</taxon>
        <taxon>Actinomycetota</taxon>
        <taxon>Actinomycetes</taxon>
        <taxon>Mycobacteriales</taxon>
        <taxon>Mycobacteriaceae</taxon>
        <taxon>Mycolicibacterium</taxon>
    </lineage>
</organism>
<evidence type="ECO:0000313" key="18">
    <source>
        <dbReference type="EMBL" id="GAT14377.1"/>
    </source>
</evidence>
<dbReference type="PANTHER" id="PTHR46696:SF4">
    <property type="entry name" value="BIOTIN BIOSYNTHESIS CYTOCHROME P450"/>
    <property type="match status" value="1"/>
</dbReference>
<accession>A0A100XD16</accession>
<evidence type="ECO:0000256" key="9">
    <source>
        <dbReference type="ARBA" id="ARBA00023033"/>
    </source>
</evidence>
<evidence type="ECO:0000256" key="14">
    <source>
        <dbReference type="ARBA" id="ARBA00070775"/>
    </source>
</evidence>
<evidence type="ECO:0000256" key="17">
    <source>
        <dbReference type="ARBA" id="ARBA00083909"/>
    </source>
</evidence>
<evidence type="ECO:0000256" key="7">
    <source>
        <dbReference type="ARBA" id="ARBA00023002"/>
    </source>
</evidence>
<keyword evidence="4" id="KW-0349">Heme</keyword>
<dbReference type="EMBL" id="BCTB01000006">
    <property type="protein sequence ID" value="GAT14377.1"/>
    <property type="molecule type" value="Genomic_DNA"/>
</dbReference>
<keyword evidence="12" id="KW-0753">Steroid metabolism</keyword>
<dbReference type="GO" id="GO:0020037">
    <property type="term" value="F:heme binding"/>
    <property type="evidence" value="ECO:0007669"/>
    <property type="project" value="InterPro"/>
</dbReference>
<gene>
    <name evidence="18" type="ORF">RMCT_1347</name>
</gene>
<evidence type="ECO:0000256" key="11">
    <source>
        <dbReference type="ARBA" id="ARBA00023166"/>
    </source>
</evidence>
<dbReference type="Gene3D" id="1.10.630.10">
    <property type="entry name" value="Cytochrome P450"/>
    <property type="match status" value="1"/>
</dbReference>
<evidence type="ECO:0000256" key="3">
    <source>
        <dbReference type="ARBA" id="ARBA00022548"/>
    </source>
</evidence>
<comment type="cofactor">
    <cofactor evidence="1">
        <name>heme</name>
        <dbReference type="ChEBI" id="CHEBI:30413"/>
    </cofactor>
</comment>
<sequence length="417" mass="46979">MLPEWNQAAPEVTVGLDMDMLDLRWRADGPPHGLFKRMRTEAPVYWYERPDGIGYWSVFRHADIHRISHDTETFSSARGGVYLHPDQQVPLELMRSMMLVMDPPQHTRYRRIVSKVFTPLAVAKMEDDIRARVNRTIDNFIEKGSCDFVEDFAVPVPLGVLLEMMGVPQQDAGVFSDWTERLEQAQRVPGPLGAVDVFEEMSGYLAAQIEQQTKAAVEDSLVMRLRNAEVDGEKLNDMEIVAVFGLLAFAGNDTTRNTISTGLRALIDHPQAMQELRDNPALIPTAIEEILRWTSVVQWFARTATRDVEVGGQRIAEGDKLVLWYGSGSRDEAVFENADTFDIHREKPNHMAFGGGGRHICLGASLARLELRIVFEEVLSRMRDIRLAGTPELVPTHWVYGYSKMPITFTPGSKLGA</sequence>
<evidence type="ECO:0000256" key="5">
    <source>
        <dbReference type="ARBA" id="ARBA00022723"/>
    </source>
</evidence>
<keyword evidence="6" id="KW-0442">Lipid degradation</keyword>
<dbReference type="SUPFAM" id="SSF48264">
    <property type="entry name" value="Cytochrome P450"/>
    <property type="match status" value="1"/>
</dbReference>
<evidence type="ECO:0000256" key="1">
    <source>
        <dbReference type="ARBA" id="ARBA00001971"/>
    </source>
</evidence>
<dbReference type="InterPro" id="IPR002397">
    <property type="entry name" value="Cyt_P450_B"/>
</dbReference>
<proteinExistence type="inferred from homology"/>
<keyword evidence="3" id="KW-0153">Cholesterol metabolism</keyword>
<dbReference type="Proteomes" id="UP000069654">
    <property type="component" value="Unassembled WGS sequence"/>
</dbReference>
<evidence type="ECO:0000256" key="15">
    <source>
        <dbReference type="ARBA" id="ARBA00079588"/>
    </source>
</evidence>
<dbReference type="AlphaFoldDB" id="A0A100XD16"/>
<name>A0A100XD16_MYCTH</name>
<protein>
    <recommendedName>
        <fullName evidence="14">Steroid C26-monooxygenase</fullName>
    </recommendedName>
    <alternativeName>
        <fullName evidence="15">Cholest-4-en-3-one C26-monooxygenase</fullName>
    </alternativeName>
    <alternativeName>
        <fullName evidence="17">Cholesterol C26-monooxygenase</fullName>
    </alternativeName>
    <alternativeName>
        <fullName evidence="16">Steroid C27-monooxygenase</fullName>
    </alternativeName>
</protein>
<comment type="pathway">
    <text evidence="13">Steroid metabolism; cholesterol degradation.</text>
</comment>
<evidence type="ECO:0000256" key="8">
    <source>
        <dbReference type="ARBA" id="ARBA00023004"/>
    </source>
</evidence>
<evidence type="ECO:0000256" key="2">
    <source>
        <dbReference type="ARBA" id="ARBA00010617"/>
    </source>
</evidence>
<keyword evidence="9" id="KW-0503">Monooxygenase</keyword>
<dbReference type="GO" id="GO:0036199">
    <property type="term" value="F:cholest-4-en-3-one 26-monooxygenase activity"/>
    <property type="evidence" value="ECO:0007669"/>
    <property type="project" value="TreeGrafter"/>
</dbReference>
<dbReference type="GO" id="GO:0006707">
    <property type="term" value="P:cholesterol catabolic process"/>
    <property type="evidence" value="ECO:0007669"/>
    <property type="project" value="TreeGrafter"/>
</dbReference>
<dbReference type="GO" id="GO:0005506">
    <property type="term" value="F:iron ion binding"/>
    <property type="evidence" value="ECO:0007669"/>
    <property type="project" value="InterPro"/>
</dbReference>
<comment type="similarity">
    <text evidence="2">Belongs to the cytochrome P450 family.</text>
</comment>
<dbReference type="CDD" id="cd11033">
    <property type="entry name" value="CYP142-like"/>
    <property type="match status" value="1"/>
</dbReference>
<evidence type="ECO:0000256" key="6">
    <source>
        <dbReference type="ARBA" id="ARBA00022963"/>
    </source>
</evidence>
<reference evidence="18 19" key="1">
    <citation type="journal article" date="2016" name="Genome Announc.">
        <title>Draft Genome Sequences of Five Rapidly Growing Mycobacterium Species, M. thermoresistibile, M. fortuitum subsp. acetamidolyticum, M. canariasense, M. brisbanense, and M. novocastrense.</title>
        <authorList>
            <person name="Katahira K."/>
            <person name="Ogura Y."/>
            <person name="Gotoh Y."/>
            <person name="Hayashi T."/>
        </authorList>
    </citation>
    <scope>NUCLEOTIDE SEQUENCE [LARGE SCALE GENOMIC DNA]</scope>
    <source>
        <strain evidence="18 19">JCM6362</strain>
    </source>
</reference>
<dbReference type="PANTHER" id="PTHR46696">
    <property type="entry name" value="P450, PUTATIVE (EUROFUNG)-RELATED"/>
    <property type="match status" value="1"/>
</dbReference>
<reference evidence="19" key="2">
    <citation type="submission" date="2016-02" db="EMBL/GenBank/DDBJ databases">
        <title>Draft genome sequence of five rapidly growing Mycobacterium species.</title>
        <authorList>
            <person name="Katahira K."/>
            <person name="Gotou Y."/>
            <person name="Iida K."/>
            <person name="Ogura Y."/>
            <person name="Hayashi T."/>
        </authorList>
    </citation>
    <scope>NUCLEOTIDE SEQUENCE [LARGE SCALE GENOMIC DNA]</scope>
    <source>
        <strain evidence="19">JCM6362</strain>
    </source>
</reference>
<dbReference type="InterPro" id="IPR036396">
    <property type="entry name" value="Cyt_P450_sf"/>
</dbReference>
<evidence type="ECO:0000256" key="16">
    <source>
        <dbReference type="ARBA" id="ARBA00082981"/>
    </source>
</evidence>